<gene>
    <name evidence="2" type="primary">pap</name>
    <name evidence="2" type="ORF">H6G24_22855</name>
</gene>
<dbReference type="RefSeq" id="WP_190545810.1">
    <property type="nucleotide sequence ID" value="NZ_CAWPNO010000072.1"/>
</dbReference>
<dbReference type="Gene3D" id="3.40.50.300">
    <property type="entry name" value="P-loop containing nucleotide triphosphate hydrolases"/>
    <property type="match status" value="2"/>
</dbReference>
<evidence type="ECO:0000313" key="3">
    <source>
        <dbReference type="Proteomes" id="UP000658514"/>
    </source>
</evidence>
<sequence length="503" mass="59027">MLDTLDLSLNLDKATYKSEIDRLMHQLRTLQTACWEKKLPVIVVLEGWAASGKGGLVKQMVSYIDPRGFKVHPIWAATPEERQYPFLWRFWDKLPAKGVISIFYHSWYTHVLEDRLFERVSSAQIPLLMGQINSFERQLVDDGVAIAKFWLHLSRKELKSRLKEYAKDPLTAWRVRKEDWQQEKHYDRYRAYAEDMLAQTSTGSAPWTLVEGDSQRWARVKVLTHLAATLTAALDRQKIQLPTPILPPQAHLEPTEPDYLAQVDLSQSLSEIDYDEQLANEQIQLRQLQLSIHKHHIPVLVLFEGWDAAGKGGAIKRLTDILDPRSYFVFPFAAPSDEEKAHHYLWRFWRRLPTTGTIGIFDRSWYGRVLVERVEGFAAEVEWRRAYQEINEFEAQLTTAGYVLVKFWLHISPEEQLNRFTERQNDLFKQYKLTDEDWRNREKWPYYEVAVNQMIQRTTTPNAPWTIVAANDKYFARVKVIETVVDAIQAEIKRRKKGNRLLF</sequence>
<dbReference type="PANTHER" id="PTHR34383">
    <property type="entry name" value="POLYPHOSPHATE:AMP PHOSPHOTRANSFERASE-RELATED"/>
    <property type="match status" value="1"/>
</dbReference>
<name>A0ABR8AEX6_9CYAN</name>
<comment type="caution">
    <text evidence="2">The sequence shown here is derived from an EMBL/GenBank/DDBJ whole genome shotgun (WGS) entry which is preliminary data.</text>
</comment>
<keyword evidence="3" id="KW-1185">Reference proteome</keyword>
<protein>
    <submittedName>
        <fullName evidence="2">Polyphosphate:AMP phosphotransferase</fullName>
    </submittedName>
</protein>
<feature type="domain" description="Polyphosphate kinase-2-related" evidence="1">
    <location>
        <begin position="269"/>
        <end position="495"/>
    </location>
</feature>
<dbReference type="InterPro" id="IPR022488">
    <property type="entry name" value="PPK2-related"/>
</dbReference>
<dbReference type="Pfam" id="PF03976">
    <property type="entry name" value="PPK2"/>
    <property type="match status" value="2"/>
</dbReference>
<dbReference type="NCBIfam" id="TIGR03708">
    <property type="entry name" value="poly_P_AMP_trns"/>
    <property type="match status" value="1"/>
</dbReference>
<reference evidence="2 3" key="1">
    <citation type="journal article" date="2020" name="ISME J.">
        <title>Comparative genomics reveals insights into cyanobacterial evolution and habitat adaptation.</title>
        <authorList>
            <person name="Chen M.Y."/>
            <person name="Teng W.K."/>
            <person name="Zhao L."/>
            <person name="Hu C.X."/>
            <person name="Zhou Y.K."/>
            <person name="Han B.P."/>
            <person name="Song L.R."/>
            <person name="Shu W.S."/>
        </authorList>
    </citation>
    <scope>NUCLEOTIDE SEQUENCE [LARGE SCALE GENOMIC DNA]</scope>
    <source>
        <strain evidence="2 3">FACHB-288</strain>
    </source>
</reference>
<evidence type="ECO:0000259" key="1">
    <source>
        <dbReference type="Pfam" id="PF03976"/>
    </source>
</evidence>
<dbReference type="InterPro" id="IPR022489">
    <property type="entry name" value="PolyP_AMP_Tfrase"/>
</dbReference>
<dbReference type="PANTHER" id="PTHR34383:SF3">
    <property type="entry name" value="POLYPHOSPHATE:AMP PHOSPHOTRANSFERASE"/>
    <property type="match status" value="1"/>
</dbReference>
<dbReference type="SUPFAM" id="SSF52540">
    <property type="entry name" value="P-loop containing nucleoside triphosphate hydrolases"/>
    <property type="match status" value="2"/>
</dbReference>
<proteinExistence type="predicted"/>
<accession>A0ABR8AEX6</accession>
<evidence type="ECO:0000313" key="2">
    <source>
        <dbReference type="EMBL" id="MBD2198309.1"/>
    </source>
</evidence>
<feature type="domain" description="Polyphosphate kinase-2-related" evidence="1">
    <location>
        <begin position="11"/>
        <end position="234"/>
    </location>
</feature>
<dbReference type="InterPro" id="IPR027417">
    <property type="entry name" value="P-loop_NTPase"/>
</dbReference>
<organism evidence="2 3">
    <name type="scientific">Calothrix parietina FACHB-288</name>
    <dbReference type="NCBI Taxonomy" id="2692896"/>
    <lineage>
        <taxon>Bacteria</taxon>
        <taxon>Bacillati</taxon>
        <taxon>Cyanobacteriota</taxon>
        <taxon>Cyanophyceae</taxon>
        <taxon>Nostocales</taxon>
        <taxon>Calotrichaceae</taxon>
        <taxon>Calothrix</taxon>
    </lineage>
</organism>
<dbReference type="EMBL" id="JACJQH010000039">
    <property type="protein sequence ID" value="MBD2198309.1"/>
    <property type="molecule type" value="Genomic_DNA"/>
</dbReference>
<dbReference type="Proteomes" id="UP000658514">
    <property type="component" value="Unassembled WGS sequence"/>
</dbReference>